<evidence type="ECO:0000313" key="1">
    <source>
        <dbReference type="EMBL" id="AWV90710.1"/>
    </source>
</evidence>
<keyword evidence="2" id="KW-1185">Reference proteome</keyword>
<evidence type="ECO:0000313" key="2">
    <source>
        <dbReference type="Proteomes" id="UP000249799"/>
    </source>
</evidence>
<protein>
    <submittedName>
        <fullName evidence="1">Uncharacterized protein</fullName>
    </submittedName>
</protein>
<dbReference type="AlphaFoldDB" id="A0A2Z4FPA3"/>
<sequence length="334" mass="36964">MTQQRSAPKTSRARRLLSLTALLFAGAGLVVVGLSATVWAPGDGVSVSQANILDLFSADANPQAGFQRALKHLGHEPPRAFDINGNTIYFSVNHIDKKPIEVLKRYQDEFHHQKLNSKSYITLADADTQQARQDMLTGGIIPSRISEQYVAMGGGLTGNHARTREELAGLEAQYQRGDIANKFSAYRHVEAFQNPGARYTTVVASWSDEKFDYRKMLAGSQVPGQNVDPRIPICPGCTRLQRFTDLDPEANHSDHIFIGTSSVDKILSFYERSLSARGWQLEPVAELLQDAHRDDPALSNAQMLLYRREDGALRLTVYPNGPHKIIAHLTLSDG</sequence>
<dbReference type="EMBL" id="CP030032">
    <property type="protein sequence ID" value="AWV90710.1"/>
    <property type="molecule type" value="Genomic_DNA"/>
</dbReference>
<dbReference type="OrthoDB" id="5497569at2"/>
<proteinExistence type="predicted"/>
<dbReference type="KEGG" id="bsed:DN745_15860"/>
<accession>A0A2Z4FPA3</accession>
<name>A0A2Z4FPA3_9DELT</name>
<reference evidence="1 2" key="1">
    <citation type="submission" date="2018-06" db="EMBL/GenBank/DDBJ databases">
        <title>Lujinxingia sediminis gen. nov. sp. nov., a new facultative anaerobic member of the class Deltaproteobacteria, and proposal of Lujinxingaceae fam. nov.</title>
        <authorList>
            <person name="Guo L.-Y."/>
            <person name="Li C.-M."/>
            <person name="Wang S."/>
            <person name="Du Z.-J."/>
        </authorList>
    </citation>
    <scope>NUCLEOTIDE SEQUENCE [LARGE SCALE GENOMIC DNA]</scope>
    <source>
        <strain evidence="1 2">FA350</strain>
    </source>
</reference>
<dbReference type="Proteomes" id="UP000249799">
    <property type="component" value="Chromosome"/>
</dbReference>
<gene>
    <name evidence="1" type="ORF">DN745_15860</name>
</gene>
<organism evidence="1 2">
    <name type="scientific">Bradymonas sediminis</name>
    <dbReference type="NCBI Taxonomy" id="1548548"/>
    <lineage>
        <taxon>Bacteria</taxon>
        <taxon>Deltaproteobacteria</taxon>
        <taxon>Bradymonadales</taxon>
        <taxon>Bradymonadaceae</taxon>
        <taxon>Bradymonas</taxon>
    </lineage>
</organism>
<dbReference type="RefSeq" id="WP_111336315.1">
    <property type="nucleotide sequence ID" value="NZ_CP030032.1"/>
</dbReference>